<proteinExistence type="predicted"/>
<dbReference type="SUPFAM" id="SSF88723">
    <property type="entry name" value="PIN domain-like"/>
    <property type="match status" value="1"/>
</dbReference>
<protein>
    <submittedName>
        <fullName evidence="3">Predicted nucleic acid-binding protein, contains PIN domain</fullName>
    </submittedName>
</protein>
<dbReference type="InterPro" id="IPR029060">
    <property type="entry name" value="PIN-like_dom_sf"/>
</dbReference>
<dbReference type="Gene3D" id="3.40.50.1010">
    <property type="entry name" value="5'-nuclease"/>
    <property type="match status" value="1"/>
</dbReference>
<organism evidence="3">
    <name type="scientific">Candidatus Kentrum sp. DK</name>
    <dbReference type="NCBI Taxonomy" id="2126562"/>
    <lineage>
        <taxon>Bacteria</taxon>
        <taxon>Pseudomonadati</taxon>
        <taxon>Pseudomonadota</taxon>
        <taxon>Gammaproteobacteria</taxon>
        <taxon>Candidatus Kentrum</taxon>
    </lineage>
</organism>
<evidence type="ECO:0000313" key="2">
    <source>
        <dbReference type="EMBL" id="VFJ45894.1"/>
    </source>
</evidence>
<sequence length="146" mass="16895">MGLREKLEGRRVYFDANIFIYLLEGYKELEWQIEEIRSSLVLGECEIFTSELTLCEILVYPLGNQDNNSVEQYRAFLERSGAFQLIPTSKDTYIRASEYRALLRLRTPDAIHVATALESECDIFLTNDRNINIAGLNIELVHIGRF</sequence>
<dbReference type="InterPro" id="IPR002716">
    <property type="entry name" value="PIN_dom"/>
</dbReference>
<accession>A0A450S6X0</accession>
<dbReference type="AlphaFoldDB" id="A0A450S6X0"/>
<dbReference type="EMBL" id="CAADEY010000013">
    <property type="protein sequence ID" value="VFJ45894.1"/>
    <property type="molecule type" value="Genomic_DNA"/>
</dbReference>
<feature type="domain" description="PIN" evidence="1">
    <location>
        <begin position="12"/>
        <end position="131"/>
    </location>
</feature>
<gene>
    <name evidence="3" type="ORF">BECKDK2373B_GA0170837_101746</name>
    <name evidence="2" type="ORF">BECKDK2373C_GA0170839_101311</name>
</gene>
<name>A0A450S6X0_9GAMM</name>
<evidence type="ECO:0000313" key="3">
    <source>
        <dbReference type="EMBL" id="VFJ47603.1"/>
    </source>
</evidence>
<evidence type="ECO:0000259" key="1">
    <source>
        <dbReference type="Pfam" id="PF01850"/>
    </source>
</evidence>
<reference evidence="3" key="1">
    <citation type="submission" date="2019-02" db="EMBL/GenBank/DDBJ databases">
        <authorList>
            <person name="Gruber-Vodicka R. H."/>
            <person name="Seah K. B. B."/>
        </authorList>
    </citation>
    <scope>NUCLEOTIDE SEQUENCE</scope>
    <source>
        <strain evidence="2">BECK_DK161</strain>
        <strain evidence="3">BECK_DK47</strain>
    </source>
</reference>
<dbReference type="EMBL" id="CAADEX010000017">
    <property type="protein sequence ID" value="VFJ47603.1"/>
    <property type="molecule type" value="Genomic_DNA"/>
</dbReference>
<dbReference type="Pfam" id="PF01850">
    <property type="entry name" value="PIN"/>
    <property type="match status" value="1"/>
</dbReference>